<dbReference type="Proteomes" id="UP000033187">
    <property type="component" value="Chromosome 1"/>
</dbReference>
<evidence type="ECO:0000313" key="3">
    <source>
        <dbReference type="Proteomes" id="UP000033187"/>
    </source>
</evidence>
<feature type="region of interest" description="Disordered" evidence="1">
    <location>
        <begin position="1"/>
        <end position="20"/>
    </location>
</feature>
<sequence>MAWDVETERGKRGAPSRPAAYGSALRSAFSWHVVKRSLLIATAVGTVLNLINQGDAIAGNAEVEWGKLILTFCVPFFSATLGAYAAQGDVQCEGRLRDVTMSHEDLG</sequence>
<accession>A0A0D6JEB2</accession>
<protein>
    <submittedName>
        <fullName evidence="2">Uncharacterized protein</fullName>
    </submittedName>
</protein>
<name>A0A0D6JEB2_9HYPH</name>
<dbReference type="KEGG" id="fiy:BN1229_v1_1654"/>
<keyword evidence="3" id="KW-1185">Reference proteome</keyword>
<feature type="compositionally biased region" description="Basic and acidic residues" evidence="1">
    <location>
        <begin position="1"/>
        <end position="11"/>
    </location>
</feature>
<dbReference type="EMBL" id="LN829119">
    <property type="protein sequence ID" value="CPR18317.1"/>
    <property type="molecule type" value="Genomic_DNA"/>
</dbReference>
<dbReference type="OrthoDB" id="282896at2"/>
<dbReference type="AlphaFoldDB" id="A0A0D6JEB2"/>
<dbReference type="InterPro" id="IPR047700">
    <property type="entry name" value="NrtS-like"/>
</dbReference>
<reference evidence="3" key="1">
    <citation type="submission" date="2015-02" db="EMBL/GenBank/DDBJ databases">
        <authorList>
            <person name="Chooi Y.-H."/>
        </authorList>
    </citation>
    <scope>NUCLEOTIDE SEQUENCE [LARGE SCALE GENOMIC DNA]</scope>
    <source>
        <strain evidence="3">strain Y</strain>
    </source>
</reference>
<dbReference type="NCBIfam" id="NF038050">
    <property type="entry name" value="NrtS"/>
    <property type="match status" value="1"/>
</dbReference>
<evidence type="ECO:0000256" key="1">
    <source>
        <dbReference type="SAM" id="MobiDB-lite"/>
    </source>
</evidence>
<organism evidence="2 3">
    <name type="scientific">Candidatus Filomicrobium marinum</name>
    <dbReference type="NCBI Taxonomy" id="1608628"/>
    <lineage>
        <taxon>Bacteria</taxon>
        <taxon>Pseudomonadati</taxon>
        <taxon>Pseudomonadota</taxon>
        <taxon>Alphaproteobacteria</taxon>
        <taxon>Hyphomicrobiales</taxon>
        <taxon>Hyphomicrobiaceae</taxon>
        <taxon>Filomicrobium</taxon>
    </lineage>
</organism>
<dbReference type="KEGG" id="fil:BN1229_v1_1652"/>
<dbReference type="RefSeq" id="WP_152024964.1">
    <property type="nucleotide sequence ID" value="NZ_LN829118.1"/>
</dbReference>
<evidence type="ECO:0000313" key="2">
    <source>
        <dbReference type="EMBL" id="CPR18317.1"/>
    </source>
</evidence>
<proteinExistence type="predicted"/>
<gene>
    <name evidence="2" type="ORF">YBN1229_v1_1654</name>
</gene>